<evidence type="ECO:0000313" key="2">
    <source>
        <dbReference type="EMBL" id="CAA9235925.1"/>
    </source>
</evidence>
<proteinExistence type="predicted"/>
<dbReference type="Gene3D" id="3.40.33.10">
    <property type="entry name" value="CAP"/>
    <property type="match status" value="1"/>
</dbReference>
<evidence type="ECO:0000259" key="1">
    <source>
        <dbReference type="Pfam" id="PF00188"/>
    </source>
</evidence>
<dbReference type="Pfam" id="PF00188">
    <property type="entry name" value="CAP"/>
    <property type="match status" value="1"/>
</dbReference>
<dbReference type="InterPro" id="IPR014044">
    <property type="entry name" value="CAP_dom"/>
</dbReference>
<sequence>MGRGSIQTVVDGWLNEPDDGPHRKALLNCGYTAAGVGLGWAPDGLSYWVVALANE</sequence>
<accession>A0A6J4HX46</accession>
<organism evidence="2">
    <name type="scientific">uncultured Chloroflexia bacterium</name>
    <dbReference type="NCBI Taxonomy" id="1672391"/>
    <lineage>
        <taxon>Bacteria</taxon>
        <taxon>Bacillati</taxon>
        <taxon>Chloroflexota</taxon>
        <taxon>Chloroflexia</taxon>
        <taxon>environmental samples</taxon>
    </lineage>
</organism>
<name>A0A6J4HX46_9CHLR</name>
<dbReference type="EMBL" id="CADCTK010000279">
    <property type="protein sequence ID" value="CAA9235925.1"/>
    <property type="molecule type" value="Genomic_DNA"/>
</dbReference>
<dbReference type="AlphaFoldDB" id="A0A6J4HX46"/>
<gene>
    <name evidence="2" type="ORF">AVDCRST_MAG26-1197</name>
</gene>
<reference evidence="2" key="1">
    <citation type="submission" date="2020-02" db="EMBL/GenBank/DDBJ databases">
        <authorList>
            <person name="Meier V. D."/>
        </authorList>
    </citation>
    <scope>NUCLEOTIDE SEQUENCE</scope>
    <source>
        <strain evidence="2">AVDCRST_MAG26</strain>
    </source>
</reference>
<feature type="domain" description="SCP" evidence="1">
    <location>
        <begin position="3"/>
        <end position="50"/>
    </location>
</feature>
<protein>
    <recommendedName>
        <fullName evidence="1">SCP domain-containing protein</fullName>
    </recommendedName>
</protein>
<dbReference type="InterPro" id="IPR035940">
    <property type="entry name" value="CAP_sf"/>
</dbReference>